<dbReference type="KEGG" id="csg:Cylst_2583"/>
<feature type="transmembrane region" description="Helical" evidence="1">
    <location>
        <begin position="60"/>
        <end position="80"/>
    </location>
</feature>
<dbReference type="HOGENOM" id="CLU_2449701_0_0_3"/>
<gene>
    <name evidence="2" type="ORF">Cylst_2583</name>
</gene>
<evidence type="ECO:0000313" key="2">
    <source>
        <dbReference type="EMBL" id="AFZ24789.1"/>
    </source>
</evidence>
<keyword evidence="1" id="KW-0472">Membrane</keyword>
<proteinExistence type="predicted"/>
<organism evidence="2 3">
    <name type="scientific">Cylindrospermum stagnale PCC 7417</name>
    <dbReference type="NCBI Taxonomy" id="56107"/>
    <lineage>
        <taxon>Bacteria</taxon>
        <taxon>Bacillati</taxon>
        <taxon>Cyanobacteriota</taxon>
        <taxon>Cyanophyceae</taxon>
        <taxon>Nostocales</taxon>
        <taxon>Nostocaceae</taxon>
        <taxon>Cylindrospermum</taxon>
    </lineage>
</organism>
<dbReference type="OrthoDB" id="7375507at2"/>
<dbReference type="STRING" id="56107.Cylst_2583"/>
<keyword evidence="1" id="KW-0812">Transmembrane</keyword>
<dbReference type="EMBL" id="CP003642">
    <property type="protein sequence ID" value="AFZ24789.1"/>
    <property type="molecule type" value="Genomic_DNA"/>
</dbReference>
<keyword evidence="3" id="KW-1185">Reference proteome</keyword>
<dbReference type="eggNOG" id="ENOG5030RAY">
    <property type="taxonomic scope" value="Bacteria"/>
</dbReference>
<dbReference type="AlphaFoldDB" id="K9WY90"/>
<reference evidence="2 3" key="1">
    <citation type="submission" date="2012-06" db="EMBL/GenBank/DDBJ databases">
        <title>Finished chromosome of genome of Cylindrospermum stagnale PCC 7417.</title>
        <authorList>
            <consortium name="US DOE Joint Genome Institute"/>
            <person name="Gugger M."/>
            <person name="Coursin T."/>
            <person name="Rippka R."/>
            <person name="Tandeau De Marsac N."/>
            <person name="Huntemann M."/>
            <person name="Wei C.-L."/>
            <person name="Han J."/>
            <person name="Detter J.C."/>
            <person name="Han C."/>
            <person name="Tapia R."/>
            <person name="Chen A."/>
            <person name="Kyrpides N."/>
            <person name="Mavromatis K."/>
            <person name="Markowitz V."/>
            <person name="Szeto E."/>
            <person name="Ivanova N."/>
            <person name="Pagani I."/>
            <person name="Pati A."/>
            <person name="Goodwin L."/>
            <person name="Nordberg H.P."/>
            <person name="Cantor M.N."/>
            <person name="Hua S.X."/>
            <person name="Woyke T."/>
            <person name="Kerfeld C.A."/>
        </authorList>
    </citation>
    <scope>NUCLEOTIDE SEQUENCE [LARGE SCALE GENOMIC DNA]</scope>
    <source>
        <strain evidence="2 3">PCC 7417</strain>
    </source>
</reference>
<evidence type="ECO:0000256" key="1">
    <source>
        <dbReference type="SAM" id="Phobius"/>
    </source>
</evidence>
<accession>K9WY90</accession>
<name>K9WY90_9NOST</name>
<evidence type="ECO:0000313" key="3">
    <source>
        <dbReference type="Proteomes" id="UP000010475"/>
    </source>
</evidence>
<sequence length="89" mass="10164">MHYAVVIGVLPQWDNANQWRTTNGFFPWHQQKQFRWLVTLLSALLFIGFARSFINARAVYGIAAAVHAWVEIPILLLALATPEETKVND</sequence>
<keyword evidence="1" id="KW-1133">Transmembrane helix</keyword>
<dbReference type="Proteomes" id="UP000010475">
    <property type="component" value="Chromosome"/>
</dbReference>
<feature type="transmembrane region" description="Helical" evidence="1">
    <location>
        <begin position="34"/>
        <end position="54"/>
    </location>
</feature>
<protein>
    <submittedName>
        <fullName evidence="2">Uncharacterized protein</fullName>
    </submittedName>
</protein>